<sequence length="334" mass="37720">MEQVDASTVLCLLMNTPALESLDIISSELIVPLDCTSPVTLPCLKSVHISHLTSAEVHYLMAALDVPALALLDLPTVFMGGATLLALPLLPHALATHRMRRLAFNVDRDFGSVDIALHGPGVSLSMHLHAYDAQKAERVQWALTAFPTTLPLSGVEELHIQASQRDASEDLLLRLAVYMPEVSTLLIRHDPRDDYGDDYENVEGHVALARMVARVLTSDSPVLFPRLAHLELIVSSTTLALCRLLARALAHRDESGRRLRKFCIRLDDEYLFHWKLMWEGKRKPNYKETGIFDHVDVCEVPDEFEDSSGGDEQRLEWGRWRDCVQRTTHEYWRE</sequence>
<organism evidence="1">
    <name type="scientific">Ganoderma boninense</name>
    <dbReference type="NCBI Taxonomy" id="34458"/>
    <lineage>
        <taxon>Eukaryota</taxon>
        <taxon>Fungi</taxon>
        <taxon>Dikarya</taxon>
        <taxon>Basidiomycota</taxon>
        <taxon>Agaricomycotina</taxon>
        <taxon>Agaricomycetes</taxon>
        <taxon>Polyporales</taxon>
        <taxon>Polyporaceae</taxon>
        <taxon>Ganoderma</taxon>
    </lineage>
</organism>
<name>A0A5K1K7Y4_9APHY</name>
<keyword evidence="1" id="KW-0547">Nucleotide-binding</keyword>
<evidence type="ECO:0000313" key="1">
    <source>
        <dbReference type="EMBL" id="VWP02192.1"/>
    </source>
</evidence>
<protein>
    <submittedName>
        <fullName evidence="1">Yersiniabactin-iron ABC transporter permease ATP-binding protein YbtQ</fullName>
    </submittedName>
</protein>
<gene>
    <name evidence="1" type="primary">A0A0E0V727</name>
</gene>
<accession>A0A5K1K7Y4</accession>
<dbReference type="EMBL" id="LR730003">
    <property type="protein sequence ID" value="VWP02192.1"/>
    <property type="molecule type" value="Genomic_DNA"/>
</dbReference>
<keyword evidence="1" id="KW-0067">ATP-binding</keyword>
<dbReference type="GO" id="GO:0005524">
    <property type="term" value="F:ATP binding"/>
    <property type="evidence" value="ECO:0007669"/>
    <property type="project" value="UniProtKB-KW"/>
</dbReference>
<proteinExistence type="predicted"/>
<dbReference type="AlphaFoldDB" id="A0A5K1K7Y4"/>
<reference evidence="1" key="1">
    <citation type="submission" date="2019-10" db="EMBL/GenBank/DDBJ databases">
        <authorList>
            <person name="Nor Muhammad N."/>
        </authorList>
    </citation>
    <scope>NUCLEOTIDE SEQUENCE</scope>
</reference>